<dbReference type="InterPro" id="IPR036420">
    <property type="entry name" value="BRCT_dom_sf"/>
</dbReference>
<evidence type="ECO:0000256" key="1">
    <source>
        <dbReference type="SAM" id="MobiDB-lite"/>
    </source>
</evidence>
<organism evidence="3 4">
    <name type="scientific">Rhizoctonia solani</name>
    <dbReference type="NCBI Taxonomy" id="456999"/>
    <lineage>
        <taxon>Eukaryota</taxon>
        <taxon>Fungi</taxon>
        <taxon>Dikarya</taxon>
        <taxon>Basidiomycota</taxon>
        <taxon>Agaricomycotina</taxon>
        <taxon>Agaricomycetes</taxon>
        <taxon>Cantharellales</taxon>
        <taxon>Ceratobasidiaceae</taxon>
        <taxon>Rhizoctonia</taxon>
    </lineage>
</organism>
<sequence length="571" mass="63515">MAPIFKTLSGLPLAVYIEPSSNRAALVKSILSNGGAPTLRIDKAKVILVDAQTRKGRACARDQLASDPERVVLFVEWIDACVSAGKLLGDDLDWGSLRIQDPEILDESLYEDETNDSKAFAAHVVKADIKEEDHVDSKDYRPWPTPTSPTRLPQGELPASSGVLARTTVTPPLTKTETFDYIAGPSHSASPQPTPEPRLSTGGLLSLKSSRAPSPIIPNYGQLPIEPEYGGLFLSACEEWEGLKREAAAYVPPPKRKSQAFERHVSLDQPTTKSPRHDLSQERPTRSPDPNMSVYQPLARKKRSPLPAGSTKRGPKRRESKAREDDFSLSGLYIPPSLTQPLEPELADDSDDVFEILPPQSQPQPSTSRNPKKLFTYVDEPMQFWVQTDLPNRVTVIRLLRKHGGTMALKMEDASYIIVSKSMPQYQEFVIEAGVVDRVAVPVAWINQCVAEGRIVPTEGYAVTSEQRPIGILTEEEIVKAAMADGPPSPAPNTWVKNKEWGYKFTQLDQEYLQKTLAWTYARDPGFSLRDFFQDLAKKSPNHSLNSWTNYYYRPSTDVTRVLNIVKALKS</sequence>
<feature type="compositionally biased region" description="Basic and acidic residues" evidence="1">
    <location>
        <begin position="275"/>
        <end position="286"/>
    </location>
</feature>
<proteinExistence type="predicted"/>
<dbReference type="Proteomes" id="UP000663853">
    <property type="component" value="Unassembled WGS sequence"/>
</dbReference>
<feature type="region of interest" description="Disordered" evidence="1">
    <location>
        <begin position="251"/>
        <end position="345"/>
    </location>
</feature>
<dbReference type="PROSITE" id="PS50172">
    <property type="entry name" value="BRCT"/>
    <property type="match status" value="1"/>
</dbReference>
<evidence type="ECO:0000313" key="3">
    <source>
        <dbReference type="EMBL" id="CAE6524337.1"/>
    </source>
</evidence>
<feature type="domain" description="BRCT" evidence="2">
    <location>
        <begin position="392"/>
        <end position="463"/>
    </location>
</feature>
<dbReference type="Gene3D" id="3.40.50.10190">
    <property type="entry name" value="BRCT domain"/>
    <property type="match status" value="1"/>
</dbReference>
<dbReference type="EMBL" id="CAJMXA010003890">
    <property type="protein sequence ID" value="CAE6524337.1"/>
    <property type="molecule type" value="Genomic_DNA"/>
</dbReference>
<gene>
    <name evidence="3" type="ORF">RDB_LOCUS155135</name>
</gene>
<accession>A0A8H3DF70</accession>
<feature type="region of interest" description="Disordered" evidence="1">
    <location>
        <begin position="133"/>
        <end position="158"/>
    </location>
</feature>
<evidence type="ECO:0000313" key="4">
    <source>
        <dbReference type="Proteomes" id="UP000663853"/>
    </source>
</evidence>
<protein>
    <recommendedName>
        <fullName evidence="2">BRCT domain-containing protein</fullName>
    </recommendedName>
</protein>
<evidence type="ECO:0000259" key="2">
    <source>
        <dbReference type="PROSITE" id="PS50172"/>
    </source>
</evidence>
<feature type="region of interest" description="Disordered" evidence="1">
    <location>
        <begin position="179"/>
        <end position="202"/>
    </location>
</feature>
<dbReference type="InterPro" id="IPR001357">
    <property type="entry name" value="BRCT_dom"/>
</dbReference>
<reference evidence="3" key="1">
    <citation type="submission" date="2021-01" db="EMBL/GenBank/DDBJ databases">
        <authorList>
            <person name="Kaushik A."/>
        </authorList>
    </citation>
    <scope>NUCLEOTIDE SEQUENCE</scope>
    <source>
        <strain evidence="3">AG6-10EEA</strain>
    </source>
</reference>
<dbReference type="AlphaFoldDB" id="A0A8H3DF70"/>
<comment type="caution">
    <text evidence="3">The sequence shown here is derived from an EMBL/GenBank/DDBJ whole genome shotgun (WGS) entry which is preliminary data.</text>
</comment>
<name>A0A8H3DF70_9AGAM</name>
<dbReference type="SUPFAM" id="SSF52113">
    <property type="entry name" value="BRCT domain"/>
    <property type="match status" value="1"/>
</dbReference>